<evidence type="ECO:0000256" key="1">
    <source>
        <dbReference type="SAM" id="SignalP"/>
    </source>
</evidence>
<feature type="chain" id="PRO_5002870223" description="TolC family protein" evidence="1">
    <location>
        <begin position="22"/>
        <end position="104"/>
    </location>
</feature>
<dbReference type="OrthoDB" id="6266632at2"/>
<proteinExistence type="predicted"/>
<dbReference type="eggNOG" id="ENOG5031EEK">
    <property type="taxonomic scope" value="Bacteria"/>
</dbReference>
<gene>
    <name evidence="2" type="ordered locus">swp_3906</name>
</gene>
<dbReference type="Proteomes" id="UP000000753">
    <property type="component" value="Chromosome"/>
</dbReference>
<protein>
    <recommendedName>
        <fullName evidence="4">TolC family protein</fullName>
    </recommendedName>
</protein>
<dbReference type="AlphaFoldDB" id="B8CSF5"/>
<reference evidence="2 3" key="1">
    <citation type="journal article" date="2008" name="PLoS ONE">
        <title>Environmental adaptation: genomic analysis of the piezotolerant and psychrotolerant deep-sea iron reducing bacterium Shewanella piezotolerans WP3.</title>
        <authorList>
            <person name="Wang F."/>
            <person name="Wang J."/>
            <person name="Jian H."/>
            <person name="Zhang B."/>
            <person name="Li S."/>
            <person name="Wang F."/>
            <person name="Zeng X."/>
            <person name="Gao L."/>
            <person name="Bartlett D.H."/>
            <person name="Yu J."/>
            <person name="Hu S."/>
            <person name="Xiao X."/>
        </authorList>
    </citation>
    <scope>NUCLEOTIDE SEQUENCE [LARGE SCALE GENOMIC DNA]</scope>
    <source>
        <strain evidence="3">WP3 / JCM 13877</strain>
    </source>
</reference>
<dbReference type="RefSeq" id="WP_020913923.1">
    <property type="nucleotide sequence ID" value="NC_011566.1"/>
</dbReference>
<keyword evidence="1" id="KW-0732">Signal</keyword>
<dbReference type="KEGG" id="swp:swp_3906"/>
<name>B8CSF5_SHEPW</name>
<keyword evidence="3" id="KW-1185">Reference proteome</keyword>
<evidence type="ECO:0000313" key="3">
    <source>
        <dbReference type="Proteomes" id="UP000000753"/>
    </source>
</evidence>
<evidence type="ECO:0008006" key="4">
    <source>
        <dbReference type="Google" id="ProtNLM"/>
    </source>
</evidence>
<organism evidence="2 3">
    <name type="scientific">Shewanella piezotolerans (strain WP3 / JCM 13877)</name>
    <dbReference type="NCBI Taxonomy" id="225849"/>
    <lineage>
        <taxon>Bacteria</taxon>
        <taxon>Pseudomonadati</taxon>
        <taxon>Pseudomonadota</taxon>
        <taxon>Gammaproteobacteria</taxon>
        <taxon>Alteromonadales</taxon>
        <taxon>Shewanellaceae</taxon>
        <taxon>Shewanella</taxon>
    </lineage>
</organism>
<evidence type="ECO:0000313" key="2">
    <source>
        <dbReference type="EMBL" id="ACJ30581.1"/>
    </source>
</evidence>
<accession>B8CSF5</accession>
<dbReference type="EMBL" id="CP000472">
    <property type="protein sequence ID" value="ACJ30581.1"/>
    <property type="molecule type" value="Genomic_DNA"/>
</dbReference>
<sequence length="104" mass="11686">MKKSIYAALMIIIISPFTALAANDQQDMDRMSVVYRAPLEYAAYQYTTEVLSNFNLQLLADIYIQARMSSLQMAKEHSLISNKLSMEQQHDESLASTGVMSSAE</sequence>
<dbReference type="HOGENOM" id="CLU_177058_0_0_6"/>
<feature type="signal peptide" evidence="1">
    <location>
        <begin position="1"/>
        <end position="21"/>
    </location>
</feature>